<protein>
    <submittedName>
        <fullName evidence="3">Phosphatase PAP2 family protein</fullName>
    </submittedName>
</protein>
<evidence type="ECO:0000313" key="4">
    <source>
        <dbReference type="Proteomes" id="UP001597369"/>
    </source>
</evidence>
<dbReference type="InterPro" id="IPR036938">
    <property type="entry name" value="PAP2/HPO_sf"/>
</dbReference>
<evidence type="ECO:0000256" key="1">
    <source>
        <dbReference type="SAM" id="SignalP"/>
    </source>
</evidence>
<sequence>MKKILTCWLLLSCFLQQAGWCQAPVSSYKTSWLRDGAITVAGISAAAVGSSILTNKEKLTEEDLVGLSKNDVVWFDRFSAGNHSSKAEQVSDVFFYGSFVTPMLLLFDDKIKQDAPQVYLLYAEAMSIAGGIYSLTAGLTNRKRPNVYAVDAPLDVRLHKYARNSFYGGHTAATATATFFLAKVFHDFNPGSPAEPFIWAAAAAVPVTVGYLRMRAGKHFLSDNLVGYAIGASIGILVPELHKRSSKVSLTPASTGMYNGMAITYKF</sequence>
<reference evidence="4" key="1">
    <citation type="journal article" date="2019" name="Int. J. Syst. Evol. Microbiol.">
        <title>The Global Catalogue of Microorganisms (GCM) 10K type strain sequencing project: providing services to taxonomists for standard genome sequencing and annotation.</title>
        <authorList>
            <consortium name="The Broad Institute Genomics Platform"/>
            <consortium name="The Broad Institute Genome Sequencing Center for Infectious Disease"/>
            <person name="Wu L."/>
            <person name="Ma J."/>
        </authorList>
    </citation>
    <scope>NUCLEOTIDE SEQUENCE [LARGE SCALE GENOMIC DNA]</scope>
    <source>
        <strain evidence="4">JCM 16545</strain>
    </source>
</reference>
<dbReference type="RefSeq" id="WP_229961210.1">
    <property type="nucleotide sequence ID" value="NZ_JAJJWI010000011.1"/>
</dbReference>
<name>A0ABW4X5F0_9BACT</name>
<gene>
    <name evidence="3" type="ORF">ACFSKU_20315</name>
</gene>
<keyword evidence="1" id="KW-0732">Signal</keyword>
<dbReference type="Pfam" id="PF01569">
    <property type="entry name" value="PAP2"/>
    <property type="match status" value="1"/>
</dbReference>
<evidence type="ECO:0000313" key="3">
    <source>
        <dbReference type="EMBL" id="MFD2069240.1"/>
    </source>
</evidence>
<proteinExistence type="predicted"/>
<dbReference type="Proteomes" id="UP001597369">
    <property type="component" value="Unassembled WGS sequence"/>
</dbReference>
<comment type="caution">
    <text evidence="3">The sequence shown here is derived from an EMBL/GenBank/DDBJ whole genome shotgun (WGS) entry which is preliminary data.</text>
</comment>
<dbReference type="EMBL" id="JBHUHV010000059">
    <property type="protein sequence ID" value="MFD2069240.1"/>
    <property type="molecule type" value="Genomic_DNA"/>
</dbReference>
<organism evidence="3 4">
    <name type="scientific">Pontibacter silvestris</name>
    <dbReference type="NCBI Taxonomy" id="2305183"/>
    <lineage>
        <taxon>Bacteria</taxon>
        <taxon>Pseudomonadati</taxon>
        <taxon>Bacteroidota</taxon>
        <taxon>Cytophagia</taxon>
        <taxon>Cytophagales</taxon>
        <taxon>Hymenobacteraceae</taxon>
        <taxon>Pontibacter</taxon>
    </lineage>
</organism>
<dbReference type="InterPro" id="IPR000326">
    <property type="entry name" value="PAP2/HPO"/>
</dbReference>
<feature type="signal peptide" evidence="1">
    <location>
        <begin position="1"/>
        <end position="18"/>
    </location>
</feature>
<dbReference type="SUPFAM" id="SSF48317">
    <property type="entry name" value="Acid phosphatase/Vanadium-dependent haloperoxidase"/>
    <property type="match status" value="1"/>
</dbReference>
<evidence type="ECO:0000259" key="2">
    <source>
        <dbReference type="SMART" id="SM00014"/>
    </source>
</evidence>
<feature type="chain" id="PRO_5045929799" evidence="1">
    <location>
        <begin position="19"/>
        <end position="267"/>
    </location>
</feature>
<feature type="domain" description="Phosphatidic acid phosphatase type 2/haloperoxidase" evidence="2">
    <location>
        <begin position="117"/>
        <end position="239"/>
    </location>
</feature>
<accession>A0ABW4X5F0</accession>
<dbReference type="SMART" id="SM00014">
    <property type="entry name" value="acidPPc"/>
    <property type="match status" value="1"/>
</dbReference>
<keyword evidence="4" id="KW-1185">Reference proteome</keyword>
<dbReference type="Gene3D" id="1.20.144.10">
    <property type="entry name" value="Phosphatidic acid phosphatase type 2/haloperoxidase"/>
    <property type="match status" value="1"/>
</dbReference>